<evidence type="ECO:0000313" key="3">
    <source>
        <dbReference type="Proteomes" id="UP000186955"/>
    </source>
</evidence>
<proteinExistence type="predicted"/>
<name>A0A1Q5U1J1_9EURO</name>
<sequence length="203" mass="22601">MLGSGEVQMPKRDSLPVSGSTNTSISTHRQKLLDKANGSLEALRAMTGSVWGASLVAMRKVYQAVVVPQMLYGISAWYCPAARFMPTWEMKRTVNEFTNIQRRAAILISGAFNPLDSSGTSKSSQSPRRAKETIRQDDLATAQGVKMLGRGNAKTTANREVVEEYIQHQQQTPPIENEAGEIPGMEVQRKRLANVRAWRAFWY</sequence>
<reference evidence="2 3" key="1">
    <citation type="submission" date="2016-10" db="EMBL/GenBank/DDBJ databases">
        <title>Genome sequence of the ascomycete fungus Penicillium subrubescens.</title>
        <authorList>
            <person name="De Vries R.P."/>
            <person name="Peng M."/>
            <person name="Dilokpimol A."/>
            <person name="Hilden K."/>
            <person name="Makela M.R."/>
            <person name="Grigoriev I."/>
            <person name="Riley R."/>
            <person name="Granchi Z."/>
        </authorList>
    </citation>
    <scope>NUCLEOTIDE SEQUENCE [LARGE SCALE GENOMIC DNA]</scope>
    <source>
        <strain evidence="2 3">CBS 132785</strain>
    </source>
</reference>
<evidence type="ECO:0000256" key="1">
    <source>
        <dbReference type="SAM" id="MobiDB-lite"/>
    </source>
</evidence>
<dbReference type="Proteomes" id="UP000186955">
    <property type="component" value="Unassembled WGS sequence"/>
</dbReference>
<evidence type="ECO:0000313" key="2">
    <source>
        <dbReference type="EMBL" id="OKP06350.1"/>
    </source>
</evidence>
<comment type="caution">
    <text evidence="2">The sequence shown here is derived from an EMBL/GenBank/DDBJ whole genome shotgun (WGS) entry which is preliminary data.</text>
</comment>
<accession>A0A1Q5U1J1</accession>
<feature type="region of interest" description="Disordered" evidence="1">
    <location>
        <begin position="1"/>
        <end position="27"/>
    </location>
</feature>
<dbReference type="AlphaFoldDB" id="A0A1Q5U1J1"/>
<feature type="compositionally biased region" description="Polar residues" evidence="1">
    <location>
        <begin position="116"/>
        <end position="127"/>
    </location>
</feature>
<dbReference type="STRING" id="1316194.A0A1Q5U1J1"/>
<feature type="region of interest" description="Disordered" evidence="1">
    <location>
        <begin position="116"/>
        <end position="135"/>
    </location>
</feature>
<feature type="compositionally biased region" description="Polar residues" evidence="1">
    <location>
        <begin position="17"/>
        <end position="27"/>
    </location>
</feature>
<protein>
    <submittedName>
        <fullName evidence="2">Uncharacterized protein</fullName>
    </submittedName>
</protein>
<organism evidence="2 3">
    <name type="scientific">Penicillium subrubescens</name>
    <dbReference type="NCBI Taxonomy" id="1316194"/>
    <lineage>
        <taxon>Eukaryota</taxon>
        <taxon>Fungi</taxon>
        <taxon>Dikarya</taxon>
        <taxon>Ascomycota</taxon>
        <taxon>Pezizomycotina</taxon>
        <taxon>Eurotiomycetes</taxon>
        <taxon>Eurotiomycetidae</taxon>
        <taxon>Eurotiales</taxon>
        <taxon>Aspergillaceae</taxon>
        <taxon>Penicillium</taxon>
    </lineage>
</organism>
<keyword evidence="3" id="KW-1185">Reference proteome</keyword>
<dbReference type="EMBL" id="MNBE01000598">
    <property type="protein sequence ID" value="OKP06350.1"/>
    <property type="molecule type" value="Genomic_DNA"/>
</dbReference>
<gene>
    <name evidence="2" type="ORF">PENSUB_6340</name>
</gene>